<proteinExistence type="predicted"/>
<sequence>MAQTQSSRSAYFLEGSTYRHELNPAFIGERGYFSFPALGNLNFGVQSTAGIGSFLYKLPNGNLTTFMHESVSGQEFVNGLPNRFKLGTDLNENIFSLGFHAWGGFNTLGISIKSDTRVNLPSELFKFMKLGVASETGSQYNIDGVNMLSTNYAEIAFGHARTINNNLTVGAKVKALVGLAKANLRIDQLTVTASQDAWTITPQGAEMYVSGKGLIVPTKGETGNYQKDDYVLDDYGNRTNELKSGTKDQIDYDGIDFDDKNIGPTGFGLAVDLGAVYKLNDWQFSAAVLDLGFIGWKNTVKGVMNNSFEFSGFEDIAVKDTEGNKNSIDNQADRLVDDLKDMAKFTKEGDGMKHTTALAATLNFGAQYTLPAYDRLNFGLLSTTRLQGKHTWTEARLSANIAPLSGFEASVNYALSNFGSAAGLMLNFHPRGFNFFVAADMPLGKLEPAYCAPIGRAALNVNLGINFTFGDKHKRLYKVTNVQHL</sequence>
<dbReference type="Pfam" id="PF18990">
    <property type="entry name" value="DUF5723"/>
    <property type="match status" value="1"/>
</dbReference>
<name>A0ABS2DYT6_9BACT</name>
<keyword evidence="3" id="KW-1185">Reference proteome</keyword>
<organism evidence="2 3">
    <name type="scientific">Mediterranea massiliensis</name>
    <dbReference type="NCBI Taxonomy" id="1841865"/>
    <lineage>
        <taxon>Bacteria</taxon>
        <taxon>Pseudomonadati</taxon>
        <taxon>Bacteroidota</taxon>
        <taxon>Bacteroidia</taxon>
        <taxon>Bacteroidales</taxon>
        <taxon>Bacteroidaceae</taxon>
        <taxon>Mediterranea</taxon>
    </lineage>
</organism>
<feature type="domain" description="DUF5723" evidence="1">
    <location>
        <begin position="24"/>
        <end position="440"/>
    </location>
</feature>
<reference evidence="2 3" key="1">
    <citation type="journal article" date="2021" name="Sci. Rep.">
        <title>The distribution of antibiotic resistance genes in chicken gut microbiota commensals.</title>
        <authorList>
            <person name="Juricova H."/>
            <person name="Matiasovicova J."/>
            <person name="Kubasova T."/>
            <person name="Cejkova D."/>
            <person name="Rychlik I."/>
        </authorList>
    </citation>
    <scope>NUCLEOTIDE SEQUENCE [LARGE SCALE GENOMIC DNA]</scope>
    <source>
        <strain evidence="2 3">An772</strain>
    </source>
</reference>
<protein>
    <recommendedName>
        <fullName evidence="1">DUF5723 domain-containing protein</fullName>
    </recommendedName>
</protein>
<comment type="caution">
    <text evidence="2">The sequence shown here is derived from an EMBL/GenBank/DDBJ whole genome shotgun (WGS) entry which is preliminary data.</text>
</comment>
<evidence type="ECO:0000313" key="2">
    <source>
        <dbReference type="EMBL" id="MBM6734537.1"/>
    </source>
</evidence>
<dbReference type="EMBL" id="JACLYZ010000007">
    <property type="protein sequence ID" value="MBM6734537.1"/>
    <property type="molecule type" value="Genomic_DNA"/>
</dbReference>
<evidence type="ECO:0000313" key="3">
    <source>
        <dbReference type="Proteomes" id="UP000766986"/>
    </source>
</evidence>
<gene>
    <name evidence="2" type="ORF">H7U35_04740</name>
</gene>
<dbReference type="InterPro" id="IPR043781">
    <property type="entry name" value="DUF5723"/>
</dbReference>
<evidence type="ECO:0000259" key="1">
    <source>
        <dbReference type="Pfam" id="PF18990"/>
    </source>
</evidence>
<accession>A0ABS2DYT6</accession>
<dbReference type="Proteomes" id="UP000766986">
    <property type="component" value="Unassembled WGS sequence"/>
</dbReference>